<sequence>PQKWARSVCFGPCRFRTRYFFYFVFPRKFSHNFSAKFPEKALDQQLLFVGPLRENLLFYICFKFVTVGNVKMVTKEDVDFYCGFSRKELQSLCKKYNLPANRSSSDMAESLASYFEKNSLNAVGFGVPGNQHSVATTSRAPTDRTWDVKRDSYGKELDKTRVDCVQGEVARRPGFMIGDNTPYQERNGNGGLIDSACTPPYMRKLNEKGPTENSKRTESRLENRMRDVDSGDSASSSSFEFHVSLEEGISLSVDLNFNPSDWINSMRDEVNVCDSMRRRKSPQSDLGINSDTECKKQKSSGQDVRRESCVSPTMKDNTQLPADHHSNGERSLASSAIEQCSRIKEGSDTCKENKGINMSIPNSSVPGQIVSSCVESYSKSCCVNPVDLDCAIPSEKKLTSDLVMVASEQKHPPGDLLIETLGNPSMETFHKVGNSSTFICPRGAGSELSSSEAEAYHLNPLCSPRKTSRSSTISSPEFIIDRESTCYSDSFKFRCNGGKNCLPPNTEEQEKSEVLSEQARPE</sequence>
<feature type="compositionally biased region" description="Polar residues" evidence="1">
    <location>
        <begin position="310"/>
        <end position="320"/>
    </location>
</feature>
<feature type="compositionally biased region" description="Basic and acidic residues" evidence="1">
    <location>
        <begin position="508"/>
        <end position="522"/>
    </location>
</feature>
<feature type="region of interest" description="Disordered" evidence="1">
    <location>
        <begin position="502"/>
        <end position="522"/>
    </location>
</feature>
<evidence type="ECO:0000313" key="3">
    <source>
        <dbReference type="Proteomes" id="UP000029121"/>
    </source>
</evidence>
<evidence type="ECO:0000313" key="2">
    <source>
        <dbReference type="EMBL" id="EOA23802.1"/>
    </source>
</evidence>
<dbReference type="Proteomes" id="UP000029121">
    <property type="component" value="Unassembled WGS sequence"/>
</dbReference>
<feature type="region of interest" description="Disordered" evidence="1">
    <location>
        <begin position="203"/>
        <end position="236"/>
    </location>
</feature>
<feature type="region of interest" description="Disordered" evidence="1">
    <location>
        <begin position="176"/>
        <end position="195"/>
    </location>
</feature>
<dbReference type="OrthoDB" id="603754at2759"/>
<dbReference type="PANTHER" id="PTHR36376:SF1">
    <property type="entry name" value="OS09G0514700 PROTEIN"/>
    <property type="match status" value="1"/>
</dbReference>
<feature type="compositionally biased region" description="Basic and acidic residues" evidence="1">
    <location>
        <begin position="204"/>
        <end position="229"/>
    </location>
</feature>
<name>R0FMU3_9BRAS</name>
<protein>
    <submittedName>
        <fullName evidence="2">Uncharacterized protein</fullName>
    </submittedName>
</protein>
<feature type="region of interest" description="Disordered" evidence="1">
    <location>
        <begin position="274"/>
        <end position="335"/>
    </location>
</feature>
<proteinExistence type="predicted"/>
<dbReference type="PANTHER" id="PTHR36376">
    <property type="entry name" value="OS09G0514700 PROTEIN"/>
    <property type="match status" value="1"/>
</dbReference>
<organism evidence="2 3">
    <name type="scientific">Capsella rubella</name>
    <dbReference type="NCBI Taxonomy" id="81985"/>
    <lineage>
        <taxon>Eukaryota</taxon>
        <taxon>Viridiplantae</taxon>
        <taxon>Streptophyta</taxon>
        <taxon>Embryophyta</taxon>
        <taxon>Tracheophyta</taxon>
        <taxon>Spermatophyta</taxon>
        <taxon>Magnoliopsida</taxon>
        <taxon>eudicotyledons</taxon>
        <taxon>Gunneridae</taxon>
        <taxon>Pentapetalae</taxon>
        <taxon>rosids</taxon>
        <taxon>malvids</taxon>
        <taxon>Brassicales</taxon>
        <taxon>Brassicaceae</taxon>
        <taxon>Camelineae</taxon>
        <taxon>Capsella</taxon>
    </lineage>
</organism>
<keyword evidence="3" id="KW-1185">Reference proteome</keyword>
<accession>R0FMU3</accession>
<feature type="non-terminal residue" evidence="2">
    <location>
        <position position="1"/>
    </location>
</feature>
<evidence type="ECO:0000256" key="1">
    <source>
        <dbReference type="SAM" id="MobiDB-lite"/>
    </source>
</evidence>
<dbReference type="EMBL" id="KB870809">
    <property type="protein sequence ID" value="EOA23802.1"/>
    <property type="molecule type" value="Genomic_DNA"/>
</dbReference>
<gene>
    <name evidence="2" type="ORF">CARUB_v10017015mg</name>
</gene>
<dbReference type="eggNOG" id="ENOG502S8DR">
    <property type="taxonomic scope" value="Eukaryota"/>
</dbReference>
<dbReference type="AlphaFoldDB" id="R0FMU3"/>
<reference evidence="3" key="1">
    <citation type="journal article" date="2013" name="Nat. Genet.">
        <title>The Capsella rubella genome and the genomic consequences of rapid mating system evolution.</title>
        <authorList>
            <person name="Slotte T."/>
            <person name="Hazzouri K.M."/>
            <person name="Agren J.A."/>
            <person name="Koenig D."/>
            <person name="Maumus F."/>
            <person name="Guo Y.L."/>
            <person name="Steige K."/>
            <person name="Platts A.E."/>
            <person name="Escobar J.S."/>
            <person name="Newman L.K."/>
            <person name="Wang W."/>
            <person name="Mandakova T."/>
            <person name="Vello E."/>
            <person name="Smith L.M."/>
            <person name="Henz S.R."/>
            <person name="Steffen J."/>
            <person name="Takuno S."/>
            <person name="Brandvain Y."/>
            <person name="Coop G."/>
            <person name="Andolfatto P."/>
            <person name="Hu T.T."/>
            <person name="Blanchette M."/>
            <person name="Clark R.M."/>
            <person name="Quesneville H."/>
            <person name="Nordborg M."/>
            <person name="Gaut B.S."/>
            <person name="Lysak M.A."/>
            <person name="Jenkins J."/>
            <person name="Grimwood J."/>
            <person name="Chapman J."/>
            <person name="Prochnik S."/>
            <person name="Shu S."/>
            <person name="Rokhsar D."/>
            <person name="Schmutz J."/>
            <person name="Weigel D."/>
            <person name="Wright S.I."/>
        </authorList>
    </citation>
    <scope>NUCLEOTIDE SEQUENCE [LARGE SCALE GENOMIC DNA]</scope>
    <source>
        <strain evidence="3">cv. Monte Gargano</strain>
    </source>
</reference>